<dbReference type="Proteomes" id="UP000222542">
    <property type="component" value="Unassembled WGS sequence"/>
</dbReference>
<name>A0A2G2YU10_CAPAN</name>
<dbReference type="GO" id="GO:0002238">
    <property type="term" value="P:response to molecule of fungal origin"/>
    <property type="evidence" value="ECO:0007669"/>
    <property type="project" value="UniProtKB-ARBA"/>
</dbReference>
<proteinExistence type="inferred from homology"/>
<reference evidence="8 9" key="1">
    <citation type="journal article" date="2014" name="Nat. Genet.">
        <title>Genome sequence of the hot pepper provides insights into the evolution of pungency in Capsicum species.</title>
        <authorList>
            <person name="Kim S."/>
            <person name="Park M."/>
            <person name="Yeom S.I."/>
            <person name="Kim Y.M."/>
            <person name="Lee J.M."/>
            <person name="Lee H.A."/>
            <person name="Seo E."/>
            <person name="Choi J."/>
            <person name="Cheong K."/>
            <person name="Kim K.T."/>
            <person name="Jung K."/>
            <person name="Lee G.W."/>
            <person name="Oh S.K."/>
            <person name="Bae C."/>
            <person name="Kim S.B."/>
            <person name="Lee H.Y."/>
            <person name="Kim S.Y."/>
            <person name="Kim M.S."/>
            <person name="Kang B.C."/>
            <person name="Jo Y.D."/>
            <person name="Yang H.B."/>
            <person name="Jeong H.J."/>
            <person name="Kang W.H."/>
            <person name="Kwon J.K."/>
            <person name="Shin C."/>
            <person name="Lim J.Y."/>
            <person name="Park J.H."/>
            <person name="Huh J.H."/>
            <person name="Kim J.S."/>
            <person name="Kim B.D."/>
            <person name="Cohen O."/>
            <person name="Paran I."/>
            <person name="Suh M.C."/>
            <person name="Lee S.B."/>
            <person name="Kim Y.K."/>
            <person name="Shin Y."/>
            <person name="Noh S.J."/>
            <person name="Park J."/>
            <person name="Seo Y.S."/>
            <person name="Kwon S.Y."/>
            <person name="Kim H.A."/>
            <person name="Park J.M."/>
            <person name="Kim H.J."/>
            <person name="Choi S.B."/>
            <person name="Bosland P.W."/>
            <person name="Reeves G."/>
            <person name="Jo S.H."/>
            <person name="Lee B.W."/>
            <person name="Cho H.T."/>
            <person name="Choi H.S."/>
            <person name="Lee M.S."/>
            <person name="Yu Y."/>
            <person name="Do Choi Y."/>
            <person name="Park B.S."/>
            <person name="van Deynze A."/>
            <person name="Ashrafi H."/>
            <person name="Hill T."/>
            <person name="Kim W.T."/>
            <person name="Pai H.S."/>
            <person name="Ahn H.K."/>
            <person name="Yeam I."/>
            <person name="Giovannoni J.J."/>
            <person name="Rose J.K."/>
            <person name="Sorensen I."/>
            <person name="Lee S.J."/>
            <person name="Kim R.W."/>
            <person name="Choi I.Y."/>
            <person name="Choi B.S."/>
            <person name="Lim J.S."/>
            <person name="Lee Y.H."/>
            <person name="Choi D."/>
        </authorList>
    </citation>
    <scope>NUCLEOTIDE SEQUENCE [LARGE SCALE GENOMIC DNA]</scope>
    <source>
        <strain evidence="9">cv. CM334</strain>
    </source>
</reference>
<dbReference type="GO" id="GO:0046872">
    <property type="term" value="F:metal ion binding"/>
    <property type="evidence" value="ECO:0007669"/>
    <property type="project" value="UniProtKB-KW"/>
</dbReference>
<evidence type="ECO:0000256" key="3">
    <source>
        <dbReference type="ARBA" id="ARBA00022896"/>
    </source>
</evidence>
<accession>A0A2G2YU10</accession>
<evidence type="ECO:0000259" key="7">
    <source>
        <dbReference type="PROSITE" id="PS51471"/>
    </source>
</evidence>
<dbReference type="GO" id="GO:0009805">
    <property type="term" value="P:coumarin biosynthetic process"/>
    <property type="evidence" value="ECO:0007669"/>
    <property type="project" value="UniProtKB-ARBA"/>
</dbReference>
<evidence type="ECO:0000313" key="8">
    <source>
        <dbReference type="EMBL" id="PHT73267.1"/>
    </source>
</evidence>
<dbReference type="Gene3D" id="2.60.120.330">
    <property type="entry name" value="B-lactam Antibiotic, Isopenicillin N Synthase, Chain"/>
    <property type="match status" value="1"/>
</dbReference>
<dbReference type="STRING" id="4072.A0A2G2YU10"/>
<dbReference type="SUPFAM" id="SSF51197">
    <property type="entry name" value="Clavaminate synthase-like"/>
    <property type="match status" value="1"/>
</dbReference>
<dbReference type="InterPro" id="IPR044861">
    <property type="entry name" value="IPNS-like_FE2OG_OXY"/>
</dbReference>
<evidence type="ECO:0000256" key="4">
    <source>
        <dbReference type="ARBA" id="ARBA00023002"/>
    </source>
</evidence>
<feature type="domain" description="Fe2OG dioxygenase" evidence="7">
    <location>
        <begin position="210"/>
        <end position="312"/>
    </location>
</feature>
<dbReference type="EMBL" id="AYRZ02000009">
    <property type="protein sequence ID" value="PHT73267.1"/>
    <property type="molecule type" value="Genomic_DNA"/>
</dbReference>
<keyword evidence="4 6" id="KW-0560">Oxidoreductase</keyword>
<dbReference type="PROSITE" id="PS51471">
    <property type="entry name" value="FE2OG_OXY"/>
    <property type="match status" value="1"/>
</dbReference>
<evidence type="ECO:0000313" key="9">
    <source>
        <dbReference type="Proteomes" id="UP000222542"/>
    </source>
</evidence>
<dbReference type="OMA" id="YKSIDHR"/>
<dbReference type="Pfam" id="PF14226">
    <property type="entry name" value="DIOX_N"/>
    <property type="match status" value="1"/>
</dbReference>
<reference evidence="8 9" key="2">
    <citation type="journal article" date="2017" name="Genome Biol.">
        <title>New reference genome sequences of hot pepper reveal the massive evolution of plant disease-resistance genes by retroduplication.</title>
        <authorList>
            <person name="Kim S."/>
            <person name="Park J."/>
            <person name="Yeom S.I."/>
            <person name="Kim Y.M."/>
            <person name="Seo E."/>
            <person name="Kim K.T."/>
            <person name="Kim M.S."/>
            <person name="Lee J.M."/>
            <person name="Cheong K."/>
            <person name="Shin H.S."/>
            <person name="Kim S.B."/>
            <person name="Han K."/>
            <person name="Lee J."/>
            <person name="Park M."/>
            <person name="Lee H.A."/>
            <person name="Lee H.Y."/>
            <person name="Lee Y."/>
            <person name="Oh S."/>
            <person name="Lee J.H."/>
            <person name="Choi E."/>
            <person name="Choi E."/>
            <person name="Lee S.E."/>
            <person name="Jeon J."/>
            <person name="Kim H."/>
            <person name="Choi G."/>
            <person name="Song H."/>
            <person name="Lee J."/>
            <person name="Lee S.C."/>
            <person name="Kwon J.K."/>
            <person name="Lee H.Y."/>
            <person name="Koo N."/>
            <person name="Hong Y."/>
            <person name="Kim R.W."/>
            <person name="Kang W.H."/>
            <person name="Huh J.H."/>
            <person name="Kang B.C."/>
            <person name="Yang T.J."/>
            <person name="Lee Y.H."/>
            <person name="Bennetzen J.L."/>
            <person name="Choi D."/>
        </authorList>
    </citation>
    <scope>NUCLEOTIDE SEQUENCE [LARGE SCALE GENOMIC DNA]</scope>
    <source>
        <strain evidence="9">cv. CM334</strain>
    </source>
</reference>
<protein>
    <submittedName>
        <fullName evidence="8">1-aminocyclopropane-1-carboxylate oxidase -like protein</fullName>
    </submittedName>
</protein>
<dbReference type="FunFam" id="2.60.120.330:FF:000005">
    <property type="entry name" value="1-aminocyclopropane-1-carboxylate oxidase homolog 1"/>
    <property type="match status" value="1"/>
</dbReference>
<dbReference type="InterPro" id="IPR027443">
    <property type="entry name" value="IPNS-like_sf"/>
</dbReference>
<dbReference type="OrthoDB" id="288590at2759"/>
<keyword evidence="2 6" id="KW-0479">Metal-binding</keyword>
<dbReference type="InterPro" id="IPR026992">
    <property type="entry name" value="DIOX_N"/>
</dbReference>
<evidence type="ECO:0000256" key="6">
    <source>
        <dbReference type="RuleBase" id="RU003682"/>
    </source>
</evidence>
<dbReference type="AlphaFoldDB" id="A0A2G2YU10"/>
<dbReference type="GO" id="GO:0031418">
    <property type="term" value="F:L-ascorbic acid binding"/>
    <property type="evidence" value="ECO:0007669"/>
    <property type="project" value="UniProtKB-KW"/>
</dbReference>
<keyword evidence="3" id="KW-0847">Vitamin C</keyword>
<dbReference type="SMR" id="A0A2G2YU10"/>
<dbReference type="GO" id="GO:0016706">
    <property type="term" value="F:2-oxoglutarate-dependent dioxygenase activity"/>
    <property type="evidence" value="ECO:0007669"/>
    <property type="project" value="UniProtKB-ARBA"/>
</dbReference>
<keyword evidence="5 6" id="KW-0408">Iron</keyword>
<dbReference type="PANTHER" id="PTHR10209:SF879">
    <property type="entry name" value="1-AMINOCYCLOPROPANE-1-CARBOXYLATE OXIDASE HOMOLOG"/>
    <property type="match status" value="1"/>
</dbReference>
<keyword evidence="9" id="KW-1185">Reference proteome</keyword>
<evidence type="ECO:0000256" key="5">
    <source>
        <dbReference type="ARBA" id="ARBA00023004"/>
    </source>
</evidence>
<sequence length="363" mass="40931">MAASYTQQNYDKYSELKAFDDTKAGVKGLIDAGITKVPQIFIHPDALQNNPSNPKNTHSNFPLIDLQNISNNKKEIVKQVQEASETWGFFQVINHGIPEAVLDEMLHGARRFHEQDVNVKKTYYSRDVARKVTYNSNFELFSEKSLAADWRDSLYSVMAPNPAKPEELPETCREIIIEYSDHVMKLGYTLLELLSEGLGLKPNHLKDMGCAEGLGILCNYCPKCPQPELAMGTTRHADYDFFTVLLQDDIGGLQVFHKNQWVDVPPIHGALIINIGDILQLISNDKYKSIDHRVLAKKIGPRISVASFFSTGPFASSRIYGPIEELLSKDNPPKYRTTTAKDFFEYSIKKGLDGNSNLSHYKI</sequence>
<evidence type="ECO:0000256" key="2">
    <source>
        <dbReference type="ARBA" id="ARBA00022723"/>
    </source>
</evidence>
<dbReference type="Gramene" id="PHT73267">
    <property type="protein sequence ID" value="PHT73267"/>
    <property type="gene ID" value="T459_24052"/>
</dbReference>
<organism evidence="8 9">
    <name type="scientific">Capsicum annuum</name>
    <name type="common">Capsicum pepper</name>
    <dbReference type="NCBI Taxonomy" id="4072"/>
    <lineage>
        <taxon>Eukaryota</taxon>
        <taxon>Viridiplantae</taxon>
        <taxon>Streptophyta</taxon>
        <taxon>Embryophyta</taxon>
        <taxon>Tracheophyta</taxon>
        <taxon>Spermatophyta</taxon>
        <taxon>Magnoliopsida</taxon>
        <taxon>eudicotyledons</taxon>
        <taxon>Gunneridae</taxon>
        <taxon>Pentapetalae</taxon>
        <taxon>asterids</taxon>
        <taxon>lamiids</taxon>
        <taxon>Solanales</taxon>
        <taxon>Solanaceae</taxon>
        <taxon>Solanoideae</taxon>
        <taxon>Capsiceae</taxon>
        <taxon>Capsicum</taxon>
    </lineage>
</organism>
<comment type="caution">
    <text evidence="8">The sequence shown here is derived from an EMBL/GenBank/DDBJ whole genome shotgun (WGS) entry which is preliminary data.</text>
</comment>
<dbReference type="PANTHER" id="PTHR10209">
    <property type="entry name" value="OXIDOREDUCTASE, 2OG-FE II OXYGENASE FAMILY PROTEIN"/>
    <property type="match status" value="1"/>
</dbReference>
<dbReference type="Pfam" id="PF03171">
    <property type="entry name" value="2OG-FeII_Oxy"/>
    <property type="match status" value="1"/>
</dbReference>
<gene>
    <name evidence="8" type="ORF">T459_24052</name>
</gene>
<evidence type="ECO:0000256" key="1">
    <source>
        <dbReference type="ARBA" id="ARBA00008056"/>
    </source>
</evidence>
<dbReference type="InterPro" id="IPR005123">
    <property type="entry name" value="Oxoglu/Fe-dep_dioxygenase_dom"/>
</dbReference>
<comment type="similarity">
    <text evidence="1 6">Belongs to the iron/ascorbate-dependent oxidoreductase family.</text>
</comment>